<reference evidence="3" key="2">
    <citation type="submission" date="2015-01" db="EMBL/GenBank/DDBJ databases">
        <title>Evolutionary Origins and Diversification of the Mycorrhizal Mutualists.</title>
        <authorList>
            <consortium name="DOE Joint Genome Institute"/>
            <consortium name="Mycorrhizal Genomics Consortium"/>
            <person name="Kohler A."/>
            <person name="Kuo A."/>
            <person name="Nagy L.G."/>
            <person name="Floudas D."/>
            <person name="Copeland A."/>
            <person name="Barry K.W."/>
            <person name="Cichocki N."/>
            <person name="Veneault-Fourrey C."/>
            <person name="LaButti K."/>
            <person name="Lindquist E.A."/>
            <person name="Lipzen A."/>
            <person name="Lundell T."/>
            <person name="Morin E."/>
            <person name="Murat C."/>
            <person name="Riley R."/>
            <person name="Ohm R."/>
            <person name="Sun H."/>
            <person name="Tunlid A."/>
            <person name="Henrissat B."/>
            <person name="Grigoriev I.V."/>
            <person name="Hibbett D.S."/>
            <person name="Martin F."/>
        </authorList>
    </citation>
    <scope>NUCLEOTIDE SEQUENCE [LARGE SCALE GENOMIC DNA]</scope>
    <source>
        <strain evidence="3">441</strain>
    </source>
</reference>
<sequence>MSLLWSELCCKYFVVRRLCPSAGRCVLSASSERHIPVRRDETPPTGTRHTTLLPPPEAFHD</sequence>
<dbReference type="HOGENOM" id="CLU_2923511_0_0_1"/>
<dbReference type="Proteomes" id="UP000054018">
    <property type="component" value="Unassembled WGS sequence"/>
</dbReference>
<proteinExistence type="predicted"/>
<keyword evidence="3" id="KW-1185">Reference proteome</keyword>
<feature type="region of interest" description="Disordered" evidence="1">
    <location>
        <begin position="36"/>
        <end position="61"/>
    </location>
</feature>
<protein>
    <submittedName>
        <fullName evidence="2">Uncharacterized protein</fullName>
    </submittedName>
</protein>
<accession>A0A0C9ZPV4</accession>
<organism evidence="2 3">
    <name type="scientific">Pisolithus microcarpus 441</name>
    <dbReference type="NCBI Taxonomy" id="765257"/>
    <lineage>
        <taxon>Eukaryota</taxon>
        <taxon>Fungi</taxon>
        <taxon>Dikarya</taxon>
        <taxon>Basidiomycota</taxon>
        <taxon>Agaricomycotina</taxon>
        <taxon>Agaricomycetes</taxon>
        <taxon>Agaricomycetidae</taxon>
        <taxon>Boletales</taxon>
        <taxon>Sclerodermatineae</taxon>
        <taxon>Pisolithaceae</taxon>
        <taxon>Pisolithus</taxon>
    </lineage>
</organism>
<gene>
    <name evidence="2" type="ORF">PISMIDRAFT_140859</name>
</gene>
<evidence type="ECO:0000313" key="2">
    <source>
        <dbReference type="EMBL" id="KIK31331.1"/>
    </source>
</evidence>
<evidence type="ECO:0000313" key="3">
    <source>
        <dbReference type="Proteomes" id="UP000054018"/>
    </source>
</evidence>
<dbReference type="EMBL" id="KN833685">
    <property type="protein sequence ID" value="KIK31331.1"/>
    <property type="molecule type" value="Genomic_DNA"/>
</dbReference>
<reference evidence="2 3" key="1">
    <citation type="submission" date="2014-04" db="EMBL/GenBank/DDBJ databases">
        <authorList>
            <consortium name="DOE Joint Genome Institute"/>
            <person name="Kuo A."/>
            <person name="Kohler A."/>
            <person name="Costa M.D."/>
            <person name="Nagy L.G."/>
            <person name="Floudas D."/>
            <person name="Copeland A."/>
            <person name="Barry K.W."/>
            <person name="Cichocki N."/>
            <person name="Veneault-Fourrey C."/>
            <person name="LaButti K."/>
            <person name="Lindquist E.A."/>
            <person name="Lipzen A."/>
            <person name="Lundell T."/>
            <person name="Morin E."/>
            <person name="Murat C."/>
            <person name="Sun H."/>
            <person name="Tunlid A."/>
            <person name="Henrissat B."/>
            <person name="Grigoriev I.V."/>
            <person name="Hibbett D.S."/>
            <person name="Martin F."/>
            <person name="Nordberg H.P."/>
            <person name="Cantor M.N."/>
            <person name="Hua S.X."/>
        </authorList>
    </citation>
    <scope>NUCLEOTIDE SEQUENCE [LARGE SCALE GENOMIC DNA]</scope>
    <source>
        <strain evidence="2 3">441</strain>
    </source>
</reference>
<name>A0A0C9ZPV4_9AGAM</name>
<dbReference type="AlphaFoldDB" id="A0A0C9ZPV4"/>
<evidence type="ECO:0000256" key="1">
    <source>
        <dbReference type="SAM" id="MobiDB-lite"/>
    </source>
</evidence>